<comment type="caution">
    <text evidence="1">The sequence shown here is derived from an EMBL/GenBank/DDBJ whole genome shotgun (WGS) entry which is preliminary data.</text>
</comment>
<protein>
    <submittedName>
        <fullName evidence="1">Uncharacterized protein</fullName>
    </submittedName>
</protein>
<accession>A0ACC2LQH0</accession>
<keyword evidence="2" id="KW-1185">Reference proteome</keyword>
<dbReference type="EMBL" id="CM056811">
    <property type="protein sequence ID" value="KAJ8635694.1"/>
    <property type="molecule type" value="Genomic_DNA"/>
</dbReference>
<sequence>MYRMARTRLAHKTAFTPVESGEGPSGDLGGVPSGRLEGVPEVGLAGEPKAEQTAARPGKRHKKQRTKEDPHLADEIKAGKTEFLAGHEVRTEAIEDSSVRDGDGGPTLTTSEQARAGTADIIRPDAGVDEGAASDSDDEEYTTPLDELLASDDSDDPLDDEGSKDEGGGNGKRA</sequence>
<evidence type="ECO:0000313" key="1">
    <source>
        <dbReference type="EMBL" id="KAJ8635694.1"/>
    </source>
</evidence>
<dbReference type="Proteomes" id="UP001234297">
    <property type="component" value="Chromosome 3"/>
</dbReference>
<reference evidence="1 2" key="1">
    <citation type="journal article" date="2022" name="Hortic Res">
        <title>A haplotype resolved chromosomal level avocado genome allows analysis of novel avocado genes.</title>
        <authorList>
            <person name="Nath O."/>
            <person name="Fletcher S.J."/>
            <person name="Hayward A."/>
            <person name="Shaw L.M."/>
            <person name="Masouleh A.K."/>
            <person name="Furtado A."/>
            <person name="Henry R.J."/>
            <person name="Mitter N."/>
        </authorList>
    </citation>
    <scope>NUCLEOTIDE SEQUENCE [LARGE SCALE GENOMIC DNA]</scope>
    <source>
        <strain evidence="2">cv. Hass</strain>
    </source>
</reference>
<name>A0ACC2LQH0_PERAE</name>
<organism evidence="1 2">
    <name type="scientific">Persea americana</name>
    <name type="common">Avocado</name>
    <dbReference type="NCBI Taxonomy" id="3435"/>
    <lineage>
        <taxon>Eukaryota</taxon>
        <taxon>Viridiplantae</taxon>
        <taxon>Streptophyta</taxon>
        <taxon>Embryophyta</taxon>
        <taxon>Tracheophyta</taxon>
        <taxon>Spermatophyta</taxon>
        <taxon>Magnoliopsida</taxon>
        <taxon>Magnoliidae</taxon>
        <taxon>Laurales</taxon>
        <taxon>Lauraceae</taxon>
        <taxon>Persea</taxon>
    </lineage>
</organism>
<gene>
    <name evidence="1" type="ORF">MRB53_009961</name>
</gene>
<evidence type="ECO:0000313" key="2">
    <source>
        <dbReference type="Proteomes" id="UP001234297"/>
    </source>
</evidence>
<proteinExistence type="predicted"/>